<sequence length="98" mass="11412">MRRILDDQIFQRRTRAPLIINQNVLWLAKGHETYWDFSVRDGANSIPHKSHACDHFVLDRLYTKIIESGYFLGFYSTSFPMPSAGLCTVVSINLWHNI</sequence>
<accession>A0AAV3ZBE5</accession>
<reference evidence="1 2" key="1">
    <citation type="journal article" date="2021" name="Elife">
        <title>Chloroplast acquisition without the gene transfer in kleptoplastic sea slugs, Plakobranchus ocellatus.</title>
        <authorList>
            <person name="Maeda T."/>
            <person name="Takahashi S."/>
            <person name="Yoshida T."/>
            <person name="Shimamura S."/>
            <person name="Takaki Y."/>
            <person name="Nagai Y."/>
            <person name="Toyoda A."/>
            <person name="Suzuki Y."/>
            <person name="Arimoto A."/>
            <person name="Ishii H."/>
            <person name="Satoh N."/>
            <person name="Nishiyama T."/>
            <person name="Hasebe M."/>
            <person name="Maruyama T."/>
            <person name="Minagawa J."/>
            <person name="Obokata J."/>
            <person name="Shigenobu S."/>
        </authorList>
    </citation>
    <scope>NUCLEOTIDE SEQUENCE [LARGE SCALE GENOMIC DNA]</scope>
</reference>
<organism evidence="1 2">
    <name type="scientific">Plakobranchus ocellatus</name>
    <dbReference type="NCBI Taxonomy" id="259542"/>
    <lineage>
        <taxon>Eukaryota</taxon>
        <taxon>Metazoa</taxon>
        <taxon>Spiralia</taxon>
        <taxon>Lophotrochozoa</taxon>
        <taxon>Mollusca</taxon>
        <taxon>Gastropoda</taxon>
        <taxon>Heterobranchia</taxon>
        <taxon>Euthyneura</taxon>
        <taxon>Panpulmonata</taxon>
        <taxon>Sacoglossa</taxon>
        <taxon>Placobranchoidea</taxon>
        <taxon>Plakobranchidae</taxon>
        <taxon>Plakobranchus</taxon>
    </lineage>
</organism>
<protein>
    <submittedName>
        <fullName evidence="1">Uncharacterized protein</fullName>
    </submittedName>
</protein>
<gene>
    <name evidence="1" type="ORF">PoB_001936000</name>
</gene>
<dbReference type="EMBL" id="BLXT01002301">
    <property type="protein sequence ID" value="GFN92854.1"/>
    <property type="molecule type" value="Genomic_DNA"/>
</dbReference>
<comment type="caution">
    <text evidence="1">The sequence shown here is derived from an EMBL/GenBank/DDBJ whole genome shotgun (WGS) entry which is preliminary data.</text>
</comment>
<evidence type="ECO:0000313" key="2">
    <source>
        <dbReference type="Proteomes" id="UP000735302"/>
    </source>
</evidence>
<dbReference type="AlphaFoldDB" id="A0AAV3ZBE5"/>
<dbReference type="Proteomes" id="UP000735302">
    <property type="component" value="Unassembled WGS sequence"/>
</dbReference>
<proteinExistence type="predicted"/>
<name>A0AAV3ZBE5_9GAST</name>
<evidence type="ECO:0000313" key="1">
    <source>
        <dbReference type="EMBL" id="GFN92854.1"/>
    </source>
</evidence>
<keyword evidence="2" id="KW-1185">Reference proteome</keyword>